<evidence type="ECO:0000259" key="2">
    <source>
        <dbReference type="PROSITE" id="PS51677"/>
    </source>
</evidence>
<dbReference type="SUPFAM" id="SSF88713">
    <property type="entry name" value="Glycoside hydrolase/deacetylase"/>
    <property type="match status" value="1"/>
</dbReference>
<dbReference type="Gene3D" id="3.20.20.370">
    <property type="entry name" value="Glycoside hydrolase/deacetylase"/>
    <property type="match status" value="1"/>
</dbReference>
<dbReference type="Pfam" id="PF01522">
    <property type="entry name" value="Polysacc_deac_1"/>
    <property type="match status" value="1"/>
</dbReference>
<dbReference type="AlphaFoldDB" id="A0A7G8PTX4"/>
<dbReference type="GO" id="GO:0005975">
    <property type="term" value="P:carbohydrate metabolic process"/>
    <property type="evidence" value="ECO:0007669"/>
    <property type="project" value="InterPro"/>
</dbReference>
<sequence>MANDLPIWVYFIPVLIWLWIVMIGSFSLSWNFHLKAFTGLKRYSKMEVAITFDDGPHGQYTPEVLELLKKYDAKATFFLIGKQVQKHPELVKKMSTSGYAIGNHSFSHTPAISFSSTKTWMSEIEQTDSIIEKITGSQPAIFRPPYGVTTPHLAKAIKRTGHKVIGWNVRSYDTAINDAELIKKRVINRVKPGSIILFHDTQANTVEVLEHLLLFLQQNRYKTVLIKDFLNE</sequence>
<dbReference type="Proteomes" id="UP000515514">
    <property type="component" value="Chromosome"/>
</dbReference>
<reference evidence="3 4" key="1">
    <citation type="submission" date="2020-04" db="EMBL/GenBank/DDBJ databases">
        <title>Genome sequence of Altibacter aquimarinus strain ALE3EI.</title>
        <authorList>
            <person name="Oh H.-M."/>
            <person name="Jang D."/>
        </authorList>
    </citation>
    <scope>NUCLEOTIDE SEQUENCE [LARGE SCALE GENOMIC DNA]</scope>
    <source>
        <strain evidence="3 4">ALE3EI</strain>
    </source>
</reference>
<evidence type="ECO:0000313" key="4">
    <source>
        <dbReference type="Proteomes" id="UP000515514"/>
    </source>
</evidence>
<feature type="domain" description="NodB homology" evidence="2">
    <location>
        <begin position="46"/>
        <end position="224"/>
    </location>
</feature>
<dbReference type="CDD" id="cd10917">
    <property type="entry name" value="CE4_NodB_like_6s_7s"/>
    <property type="match status" value="1"/>
</dbReference>
<keyword evidence="1" id="KW-0812">Transmembrane</keyword>
<dbReference type="InterPro" id="IPR050248">
    <property type="entry name" value="Polysacc_deacetylase_ArnD"/>
</dbReference>
<accession>A0A7G8PTX4</accession>
<dbReference type="EMBL" id="CP052909">
    <property type="protein sequence ID" value="QNJ97790.1"/>
    <property type="molecule type" value="Genomic_DNA"/>
</dbReference>
<feature type="transmembrane region" description="Helical" evidence="1">
    <location>
        <begin position="6"/>
        <end position="32"/>
    </location>
</feature>
<keyword evidence="4" id="KW-1185">Reference proteome</keyword>
<keyword evidence="1" id="KW-0472">Membrane</keyword>
<keyword evidence="1" id="KW-1133">Transmembrane helix</keyword>
<dbReference type="PANTHER" id="PTHR10587">
    <property type="entry name" value="GLYCOSYL TRANSFERASE-RELATED"/>
    <property type="match status" value="1"/>
</dbReference>
<dbReference type="KEGG" id="alti:ALE3EI_1225"/>
<evidence type="ECO:0000256" key="1">
    <source>
        <dbReference type="SAM" id="Phobius"/>
    </source>
</evidence>
<dbReference type="GO" id="GO:0016810">
    <property type="term" value="F:hydrolase activity, acting on carbon-nitrogen (but not peptide) bonds"/>
    <property type="evidence" value="ECO:0007669"/>
    <property type="project" value="InterPro"/>
</dbReference>
<name>A0A7G8PTX4_9FLAO</name>
<proteinExistence type="predicted"/>
<organism evidence="3 4">
    <name type="scientific">Constantimarinum furrinae</name>
    <dbReference type="NCBI Taxonomy" id="2562285"/>
    <lineage>
        <taxon>Bacteria</taxon>
        <taxon>Pseudomonadati</taxon>
        <taxon>Bacteroidota</taxon>
        <taxon>Flavobacteriia</taxon>
        <taxon>Flavobacteriales</taxon>
        <taxon>Flavobacteriaceae</taxon>
        <taxon>Altibacter/Constantimarinum group</taxon>
        <taxon>Constantimarinum</taxon>
    </lineage>
</organism>
<dbReference type="InterPro" id="IPR002509">
    <property type="entry name" value="NODB_dom"/>
</dbReference>
<gene>
    <name evidence="3" type="ORF">ALE3EI_1225</name>
</gene>
<protein>
    <submittedName>
        <fullName evidence="3">Polysaccharide deacetylase</fullName>
    </submittedName>
</protein>
<dbReference type="InterPro" id="IPR011330">
    <property type="entry name" value="Glyco_hydro/deAcase_b/a-brl"/>
</dbReference>
<evidence type="ECO:0000313" key="3">
    <source>
        <dbReference type="EMBL" id="QNJ97790.1"/>
    </source>
</evidence>
<dbReference type="PROSITE" id="PS51677">
    <property type="entry name" value="NODB"/>
    <property type="match status" value="1"/>
</dbReference>